<proteinExistence type="predicted"/>
<evidence type="ECO:0000313" key="1">
    <source>
        <dbReference type="EMBL" id="OYR23555.1"/>
    </source>
</evidence>
<evidence type="ECO:0000313" key="2">
    <source>
        <dbReference type="Proteomes" id="UP000216188"/>
    </source>
</evidence>
<name>A0A256G8V6_9HYPH</name>
<keyword evidence="2" id="KW-1185">Reference proteome</keyword>
<dbReference type="Proteomes" id="UP000216188">
    <property type="component" value="Unassembled WGS sequence"/>
</dbReference>
<reference evidence="1 2" key="1">
    <citation type="submission" date="2017-07" db="EMBL/GenBank/DDBJ databases">
        <title>Phylogenetic study on the rhizospheric bacterium Ochrobactrum sp. A44.</title>
        <authorList>
            <person name="Krzyzanowska D.M."/>
            <person name="Ossowicki A."/>
            <person name="Rajewska M."/>
            <person name="Maciag T."/>
            <person name="Kaczynski Z."/>
            <person name="Czerwicka M."/>
            <person name="Jafra S."/>
        </authorList>
    </citation>
    <scope>NUCLEOTIDE SEQUENCE [LARGE SCALE GENOMIC DNA]</scope>
    <source>
        <strain evidence="1 2">CCUG 30717</strain>
    </source>
</reference>
<comment type="caution">
    <text evidence="1">The sequence shown here is derived from an EMBL/GenBank/DDBJ whole genome shotgun (WGS) entry which is preliminary data.</text>
</comment>
<accession>A0A256G8V6</accession>
<dbReference type="AlphaFoldDB" id="A0A256G8V6"/>
<organism evidence="1 2">
    <name type="scientific">Brucella pseudogrignonensis</name>
    <dbReference type="NCBI Taxonomy" id="419475"/>
    <lineage>
        <taxon>Bacteria</taxon>
        <taxon>Pseudomonadati</taxon>
        <taxon>Pseudomonadota</taxon>
        <taxon>Alphaproteobacteria</taxon>
        <taxon>Hyphomicrobiales</taxon>
        <taxon>Brucellaceae</taxon>
        <taxon>Brucella/Ochrobactrum group</taxon>
        <taxon>Brucella</taxon>
    </lineage>
</organism>
<dbReference type="EMBL" id="NNRM01000039">
    <property type="protein sequence ID" value="OYR23555.1"/>
    <property type="molecule type" value="Genomic_DNA"/>
</dbReference>
<protein>
    <submittedName>
        <fullName evidence="1">Uncharacterized protein</fullName>
    </submittedName>
</protein>
<sequence length="66" mass="7460">MRLHNHLLRAAHRAVARKKTQALHPAQAIGEALQELSQLPSSTQDLDFDELLQRLQEAEGKPPKEQ</sequence>
<gene>
    <name evidence="1" type="ORF">CEV34_3559</name>
</gene>